<dbReference type="InterPro" id="IPR006225">
    <property type="entry name" value="PsdUridine_synth_RluC/D"/>
</dbReference>
<dbReference type="PROSITE" id="PS50206">
    <property type="entry name" value="RHODANESE_3"/>
    <property type="match status" value="1"/>
</dbReference>
<dbReference type="Pfam" id="PF00581">
    <property type="entry name" value="Rhodanese"/>
    <property type="match status" value="1"/>
</dbReference>
<keyword evidence="2" id="KW-0819">tRNA processing</keyword>
<dbReference type="EC" id="1.14.-.-" evidence="2"/>
<evidence type="ECO:0000256" key="2">
    <source>
        <dbReference type="HAMAP-Rule" id="MF_00469"/>
    </source>
</evidence>
<sequence length="598" mass="65573">MFANISCYKFARLDGLKALRERLLAFAKARGLKGTILLATEGINLFIAGPRADVDALVAEIRAVPGLEDLAPKYSDSEHQPFNRMLVRIKKEIIAFGVEGIDPAARTSPKLKAAELKRWLDEGRPVTLLDTRNDYEVKQGTFKGAVPAGIDHFRDFPDAVAKLPEDLKAQPVVMFCTGGIRCEKAGPFMEREGFREIYQLDGGILKYFEEVGGDHYDGECFVFDQRVGVDPALAETDSSQCFHCQSPLTAAEQAHPHYQPPYSCPHCYVPPAARAAERLAERQAALAAVADPLPGSVPYDNQRPFNVPGDFDRATLGEALAAAFPHLPSEHWATIVAEGRLVDGNGAPVGLDRAVRAGEFFAQLQPATVEPPVNANIRLLFEDEAIVVLHKPAPLPMHPAGRFNRNTLDYILAQAFRPYRLRAAHRLDANTSGLVVLARTRKHAGQLQPQFARGEVEKVYLARVHGKPEWETQLCKLPIGDAVGPAGNRSVSEGDGASRDARTLFSVVAYRESDDTTLIEARPISGRTNQIRLHLQSLGHPIVGDPTYGREAITTETAQTLAPDAAPMCLHCQWLEFTHPTTGERVSFEDHAPAWAAE</sequence>
<dbReference type="InterPro" id="IPR020936">
    <property type="entry name" value="TrhO"/>
</dbReference>
<proteinExistence type="inferred from homology"/>
<dbReference type="SUPFAM" id="SSF55120">
    <property type="entry name" value="Pseudouridine synthase"/>
    <property type="match status" value="1"/>
</dbReference>
<dbReference type="Gene3D" id="3.40.250.10">
    <property type="entry name" value="Rhodanese-like domain"/>
    <property type="match status" value="1"/>
</dbReference>
<dbReference type="PANTHER" id="PTHR43268:SF3">
    <property type="entry name" value="RHODANESE-LIKE DOMAIN-CONTAINING PROTEIN 7-RELATED"/>
    <property type="match status" value="1"/>
</dbReference>
<dbReference type="InterPro" id="IPR020103">
    <property type="entry name" value="PsdUridine_synth_cat_dom_sf"/>
</dbReference>
<dbReference type="EMBL" id="CP139781">
    <property type="protein sequence ID" value="WRQ87262.1"/>
    <property type="molecule type" value="Genomic_DNA"/>
</dbReference>
<dbReference type="RefSeq" id="WP_221029325.1">
    <property type="nucleotide sequence ID" value="NZ_CP139781.1"/>
</dbReference>
<evidence type="ECO:0000259" key="3">
    <source>
        <dbReference type="PROSITE" id="PS50206"/>
    </source>
</evidence>
<name>A0ABZ1C7F3_9BACT</name>
<comment type="similarity">
    <text evidence="2">Belongs to the TrhO family.</text>
</comment>
<dbReference type="SMART" id="SM00450">
    <property type="entry name" value="RHOD"/>
    <property type="match status" value="1"/>
</dbReference>
<dbReference type="Pfam" id="PF00849">
    <property type="entry name" value="PseudoU_synth_2"/>
    <property type="match status" value="1"/>
</dbReference>
<dbReference type="PANTHER" id="PTHR43268">
    <property type="entry name" value="THIOSULFATE SULFURTRANSFERASE/RHODANESE-LIKE DOMAIN-CONTAINING PROTEIN 2"/>
    <property type="match status" value="1"/>
</dbReference>
<keyword evidence="5" id="KW-1185">Reference proteome</keyword>
<feature type="domain" description="Rhodanese" evidence="3">
    <location>
        <begin position="122"/>
        <end position="216"/>
    </location>
</feature>
<evidence type="ECO:0000313" key="4">
    <source>
        <dbReference type="EMBL" id="WRQ87262.1"/>
    </source>
</evidence>
<dbReference type="InterPro" id="IPR006224">
    <property type="entry name" value="PsdUridine_synth_RluA-like_CS"/>
</dbReference>
<comment type="catalytic activity">
    <reaction evidence="2">
        <text>uridine(34) in tRNA + AH2 + O2 = 5-hydroxyuridine(34) in tRNA + A + H2O</text>
        <dbReference type="Rhea" id="RHEA:64224"/>
        <dbReference type="Rhea" id="RHEA-COMP:11727"/>
        <dbReference type="Rhea" id="RHEA-COMP:13381"/>
        <dbReference type="ChEBI" id="CHEBI:13193"/>
        <dbReference type="ChEBI" id="CHEBI:15377"/>
        <dbReference type="ChEBI" id="CHEBI:15379"/>
        <dbReference type="ChEBI" id="CHEBI:17499"/>
        <dbReference type="ChEBI" id="CHEBI:65315"/>
        <dbReference type="ChEBI" id="CHEBI:136877"/>
    </reaction>
</comment>
<comment type="similarity">
    <text evidence="1">Belongs to the pseudouridine synthase RluA family.</text>
</comment>
<dbReference type="InterPro" id="IPR036873">
    <property type="entry name" value="Rhodanese-like_dom_sf"/>
</dbReference>
<dbReference type="Proteomes" id="UP000738431">
    <property type="component" value="Chromosome"/>
</dbReference>
<dbReference type="SUPFAM" id="SSF52821">
    <property type="entry name" value="Rhodanese/Cell cycle control phosphatase"/>
    <property type="match status" value="1"/>
</dbReference>
<dbReference type="Gene3D" id="3.30.2350.10">
    <property type="entry name" value="Pseudouridine synthase"/>
    <property type="match status" value="1"/>
</dbReference>
<organism evidence="4 5">
    <name type="scientific">Actomonas aquatica</name>
    <dbReference type="NCBI Taxonomy" id="2866162"/>
    <lineage>
        <taxon>Bacteria</taxon>
        <taxon>Pseudomonadati</taxon>
        <taxon>Verrucomicrobiota</taxon>
        <taxon>Opitutia</taxon>
        <taxon>Opitutales</taxon>
        <taxon>Opitutaceae</taxon>
        <taxon>Actomonas</taxon>
    </lineage>
</organism>
<gene>
    <name evidence="2" type="primary">trhO</name>
    <name evidence="4" type="ORF">K1X11_020810</name>
</gene>
<dbReference type="InterPro" id="IPR006145">
    <property type="entry name" value="PsdUridine_synth_RsuA/RluA"/>
</dbReference>
<evidence type="ECO:0000313" key="5">
    <source>
        <dbReference type="Proteomes" id="UP000738431"/>
    </source>
</evidence>
<dbReference type="CDD" id="cd01518">
    <property type="entry name" value="RHOD_YceA"/>
    <property type="match status" value="1"/>
</dbReference>
<dbReference type="NCBIfam" id="TIGR00005">
    <property type="entry name" value="rluA_subfam"/>
    <property type="match status" value="1"/>
</dbReference>
<evidence type="ECO:0000256" key="1">
    <source>
        <dbReference type="ARBA" id="ARBA00010876"/>
    </source>
</evidence>
<accession>A0ABZ1C7F3</accession>
<comment type="function">
    <text evidence="2">Catalyzes oxygen-dependent 5-hydroxyuridine (ho5U) modification at position 34 in tRNAs.</text>
</comment>
<reference evidence="4 5" key="1">
    <citation type="submission" date="2023-12" db="EMBL/GenBank/DDBJ databases">
        <title>Description of an unclassified Opitutus bacterium of Verrucomicrobiota.</title>
        <authorList>
            <person name="Zhang D.-F."/>
        </authorList>
    </citation>
    <scope>NUCLEOTIDE SEQUENCE [LARGE SCALE GENOMIC DNA]</scope>
    <source>
        <strain evidence="4 5">WL0086</strain>
    </source>
</reference>
<dbReference type="InterPro" id="IPR040503">
    <property type="entry name" value="TRHO_N"/>
</dbReference>
<dbReference type="Gene3D" id="3.30.70.100">
    <property type="match status" value="1"/>
</dbReference>
<dbReference type="PROSITE" id="PS01129">
    <property type="entry name" value="PSI_RLU"/>
    <property type="match status" value="1"/>
</dbReference>
<dbReference type="HAMAP" id="MF_00469">
    <property type="entry name" value="TrhO"/>
    <property type="match status" value="1"/>
</dbReference>
<protein>
    <recommendedName>
        <fullName evidence="2">tRNA uridine(34) hydroxylase</fullName>
        <ecNumber evidence="2">1.14.-.-</ecNumber>
    </recommendedName>
    <alternativeName>
        <fullName evidence="2">tRNA hydroxylation protein O</fullName>
    </alternativeName>
</protein>
<keyword evidence="2" id="KW-0560">Oxidoreductase</keyword>
<dbReference type="Pfam" id="PF17773">
    <property type="entry name" value="UPF0176_N"/>
    <property type="match status" value="1"/>
</dbReference>
<dbReference type="InterPro" id="IPR001763">
    <property type="entry name" value="Rhodanese-like_dom"/>
</dbReference>